<evidence type="ECO:0000256" key="4">
    <source>
        <dbReference type="ARBA" id="ARBA00022679"/>
    </source>
</evidence>
<dbReference type="SUPFAM" id="SSF55729">
    <property type="entry name" value="Acyl-CoA N-acyltransferases (Nat)"/>
    <property type="match status" value="1"/>
</dbReference>
<dbReference type="InterPro" id="IPR016181">
    <property type="entry name" value="Acyl_CoA_acyltransferase"/>
</dbReference>
<keyword evidence="10" id="KW-0539">Nucleus</keyword>
<keyword evidence="17" id="KW-1185">Reference proteome</keyword>
<dbReference type="InterPro" id="IPR001487">
    <property type="entry name" value="Bromodomain"/>
</dbReference>
<keyword evidence="11" id="KW-0012">Acyltransferase</keyword>
<keyword evidence="9" id="KW-0804">Transcription</keyword>
<evidence type="ECO:0000256" key="8">
    <source>
        <dbReference type="ARBA" id="ARBA00023159"/>
    </source>
</evidence>
<evidence type="ECO:0000256" key="9">
    <source>
        <dbReference type="ARBA" id="ARBA00023163"/>
    </source>
</evidence>
<comment type="similarity">
    <text evidence="2">Belongs to the acetyltransferase family. GCN5 subfamily.</text>
</comment>
<dbReference type="GO" id="GO:0000123">
    <property type="term" value="C:histone acetyltransferase complex"/>
    <property type="evidence" value="ECO:0007669"/>
    <property type="project" value="TreeGrafter"/>
</dbReference>
<keyword evidence="7 12" id="KW-0103">Bromodomain</keyword>
<dbReference type="PROSITE" id="PS00633">
    <property type="entry name" value="BROMODOMAIN_1"/>
    <property type="match status" value="1"/>
</dbReference>
<evidence type="ECO:0000256" key="6">
    <source>
        <dbReference type="ARBA" id="ARBA00023015"/>
    </source>
</evidence>
<dbReference type="Gene3D" id="3.40.630.30">
    <property type="match status" value="1"/>
</dbReference>
<dbReference type="PRINTS" id="PR00503">
    <property type="entry name" value="BROMODOMAIN"/>
</dbReference>
<keyword evidence="5" id="KW-0156">Chromatin regulator</keyword>
<evidence type="ECO:0000256" key="12">
    <source>
        <dbReference type="PROSITE-ProRule" id="PRU00035"/>
    </source>
</evidence>
<dbReference type="InterPro" id="IPR018359">
    <property type="entry name" value="Bromodomain_CS"/>
</dbReference>
<dbReference type="InterPro" id="IPR036427">
    <property type="entry name" value="Bromodomain-like_sf"/>
</dbReference>
<evidence type="ECO:0000259" key="14">
    <source>
        <dbReference type="PROSITE" id="PS50014"/>
    </source>
</evidence>
<comment type="caution">
    <text evidence="16">The sequence shown here is derived from an EMBL/GenBank/DDBJ whole genome shotgun (WGS) entry which is preliminary data.</text>
</comment>
<name>A0AAD1XGV7_EUPCR</name>
<dbReference type="GO" id="GO:0045944">
    <property type="term" value="P:positive regulation of transcription by RNA polymerase II"/>
    <property type="evidence" value="ECO:0007669"/>
    <property type="project" value="TreeGrafter"/>
</dbReference>
<evidence type="ECO:0000256" key="5">
    <source>
        <dbReference type="ARBA" id="ARBA00022853"/>
    </source>
</evidence>
<evidence type="ECO:0000256" key="2">
    <source>
        <dbReference type="ARBA" id="ARBA00008607"/>
    </source>
</evidence>
<dbReference type="PROSITE" id="PS50014">
    <property type="entry name" value="BROMODOMAIN_2"/>
    <property type="match status" value="1"/>
</dbReference>
<dbReference type="SMART" id="SM00297">
    <property type="entry name" value="BROMO"/>
    <property type="match status" value="1"/>
</dbReference>
<dbReference type="SUPFAM" id="SSF47370">
    <property type="entry name" value="Bromodomain"/>
    <property type="match status" value="1"/>
</dbReference>
<dbReference type="Gene3D" id="1.20.920.10">
    <property type="entry name" value="Bromodomain-like"/>
    <property type="match status" value="1"/>
</dbReference>
<dbReference type="GO" id="GO:0010484">
    <property type="term" value="F:histone H3 acetyltransferase activity"/>
    <property type="evidence" value="ECO:0007669"/>
    <property type="project" value="TreeGrafter"/>
</dbReference>
<dbReference type="EC" id="2.3.1.48" evidence="3"/>
<dbReference type="EMBL" id="CAMPGE010013103">
    <property type="protein sequence ID" value="CAI2371846.1"/>
    <property type="molecule type" value="Genomic_DNA"/>
</dbReference>
<evidence type="ECO:0000256" key="7">
    <source>
        <dbReference type="ARBA" id="ARBA00023117"/>
    </source>
</evidence>
<reference evidence="16" key="1">
    <citation type="submission" date="2023-07" db="EMBL/GenBank/DDBJ databases">
        <authorList>
            <consortium name="AG Swart"/>
            <person name="Singh M."/>
            <person name="Singh A."/>
            <person name="Seah K."/>
            <person name="Emmerich C."/>
        </authorList>
    </citation>
    <scope>NUCLEOTIDE SEQUENCE</scope>
    <source>
        <strain evidence="16">DP1</strain>
    </source>
</reference>
<dbReference type="InterPro" id="IPR000182">
    <property type="entry name" value="GNAT_dom"/>
</dbReference>
<dbReference type="InterPro" id="IPR037800">
    <property type="entry name" value="GCN5"/>
</dbReference>
<dbReference type="GO" id="GO:0005634">
    <property type="term" value="C:nucleus"/>
    <property type="evidence" value="ECO:0007669"/>
    <property type="project" value="UniProtKB-SubCell"/>
</dbReference>
<evidence type="ECO:0000256" key="11">
    <source>
        <dbReference type="ARBA" id="ARBA00023315"/>
    </source>
</evidence>
<dbReference type="CDD" id="cd04301">
    <property type="entry name" value="NAT_SF"/>
    <property type="match status" value="1"/>
</dbReference>
<comment type="subcellular location">
    <subcellularLocation>
        <location evidence="1">Nucleus</location>
    </subcellularLocation>
</comment>
<accession>A0AAD1XGV7</accession>
<evidence type="ECO:0000256" key="13">
    <source>
        <dbReference type="SAM" id="MobiDB-lite"/>
    </source>
</evidence>
<dbReference type="Pfam" id="PF00583">
    <property type="entry name" value="Acetyltransf_1"/>
    <property type="match status" value="1"/>
</dbReference>
<dbReference type="PANTHER" id="PTHR45750:SF3">
    <property type="entry name" value="HISTONE ACETYLTRANSFERASE"/>
    <property type="match status" value="1"/>
</dbReference>
<keyword evidence="8" id="KW-0010">Activator</keyword>
<dbReference type="Proteomes" id="UP001295684">
    <property type="component" value="Unassembled WGS sequence"/>
</dbReference>
<feature type="region of interest" description="Disordered" evidence="13">
    <location>
        <begin position="1"/>
        <end position="22"/>
    </location>
</feature>
<evidence type="ECO:0000256" key="3">
    <source>
        <dbReference type="ARBA" id="ARBA00013184"/>
    </source>
</evidence>
<keyword evidence="6" id="KW-0805">Transcription regulation</keyword>
<sequence>MEKSKMEPSQAEDPNFANTKVGKGYLERDKGIKKEEDDGIVEFRCIKNNKNREELKHLIDLKCIIAKQLPRMPKAYIVRLIMDRIHESIIILKKVGEDKEKELIGGVVYRPFYDQKFFEIAFLTIVTTEQYKGYGTRIMNVLKNYAQSKGIDYFVTYADNHAIDYFKKQGFSTKLRIPEEQYKGYIKHYDGGTIMDCYINKYIDFKNISQIMKKQKEFIMNVISNIAHKKIYKPLDFSKKSSYSFDEIPGLKEAGWNEDDYKNSIEDDKTFDQYCVYITEKIKAHKSSWPFLTPVNKDEVIDYYDVIKEPIDLETISKNIENGKYKDMDTFESDVMRLFSNCKQYNDKDTIFYLLASGLEEYIIPHIKKMREKFAS</sequence>
<dbReference type="PROSITE" id="PS51186">
    <property type="entry name" value="GNAT"/>
    <property type="match status" value="1"/>
</dbReference>
<gene>
    <name evidence="16" type="ORF">ECRASSUSDP1_LOCUS13171</name>
</gene>
<evidence type="ECO:0000313" key="17">
    <source>
        <dbReference type="Proteomes" id="UP001295684"/>
    </source>
</evidence>
<dbReference type="PANTHER" id="PTHR45750">
    <property type="entry name" value="GH11602P"/>
    <property type="match status" value="1"/>
</dbReference>
<feature type="domain" description="N-acetyltransferase" evidence="15">
    <location>
        <begin position="41"/>
        <end position="200"/>
    </location>
</feature>
<feature type="domain" description="Bromo" evidence="14">
    <location>
        <begin position="283"/>
        <end position="353"/>
    </location>
</feature>
<protein>
    <recommendedName>
        <fullName evidence="3">histone acetyltransferase</fullName>
        <ecNumber evidence="3">2.3.1.48</ecNumber>
    </recommendedName>
</protein>
<keyword evidence="4" id="KW-0808">Transferase</keyword>
<organism evidence="16 17">
    <name type="scientific">Euplotes crassus</name>
    <dbReference type="NCBI Taxonomy" id="5936"/>
    <lineage>
        <taxon>Eukaryota</taxon>
        <taxon>Sar</taxon>
        <taxon>Alveolata</taxon>
        <taxon>Ciliophora</taxon>
        <taxon>Intramacronucleata</taxon>
        <taxon>Spirotrichea</taxon>
        <taxon>Hypotrichia</taxon>
        <taxon>Euplotida</taxon>
        <taxon>Euplotidae</taxon>
        <taxon>Moneuplotes</taxon>
    </lineage>
</organism>
<evidence type="ECO:0000259" key="15">
    <source>
        <dbReference type="PROSITE" id="PS51186"/>
    </source>
</evidence>
<evidence type="ECO:0000256" key="1">
    <source>
        <dbReference type="ARBA" id="ARBA00004123"/>
    </source>
</evidence>
<proteinExistence type="inferred from homology"/>
<evidence type="ECO:0000256" key="10">
    <source>
        <dbReference type="ARBA" id="ARBA00023242"/>
    </source>
</evidence>
<dbReference type="Pfam" id="PF00439">
    <property type="entry name" value="Bromodomain"/>
    <property type="match status" value="1"/>
</dbReference>
<dbReference type="AlphaFoldDB" id="A0AAD1XGV7"/>
<evidence type="ECO:0000313" key="16">
    <source>
        <dbReference type="EMBL" id="CAI2371846.1"/>
    </source>
</evidence>